<sequence length="255" mass="29224">MPKSNYWLLKLALIGDKGTDKTGLIKTFCQPPPVITIDNDYYFKLRTIELDFKTIKLLIYDTDRQDRFVTFRNPYCSGTSGFVIVYSINDRSTFESISERYQREVEKQKTENAVVMLLGNKCHLEDIRQVSIDEGKKLADKFGFLFFEASSENNINVEQAFVTLTQAIMEISDGEIFLRQIHICDIVTVSGNIQRWVCAWSGVSRLLDTAPCRHALPRQPQNEVVAVAKQRSTASDIIFVNDYTYPIIRLKTLNA</sequence>
<keyword evidence="6" id="KW-1185">Reference proteome</keyword>
<dbReference type="Pfam" id="PF00071">
    <property type="entry name" value="Ras"/>
    <property type="match status" value="1"/>
</dbReference>
<reference evidence="5" key="1">
    <citation type="journal article" date="2023" name="G3 (Bethesda)">
        <title>A reference genome for the long-term kleptoplast-retaining sea slug Elysia crispata morphotype clarki.</title>
        <authorList>
            <person name="Eastman K.E."/>
            <person name="Pendleton A.L."/>
            <person name="Shaikh M.A."/>
            <person name="Suttiyut T."/>
            <person name="Ogas R."/>
            <person name="Tomko P."/>
            <person name="Gavelis G."/>
            <person name="Widhalm J.R."/>
            <person name="Wisecaver J.H."/>
        </authorList>
    </citation>
    <scope>NUCLEOTIDE SEQUENCE</scope>
    <source>
        <strain evidence="5">ECLA1</strain>
    </source>
</reference>
<dbReference type="AlphaFoldDB" id="A0AAE1D1R8"/>
<dbReference type="PRINTS" id="PR00449">
    <property type="entry name" value="RASTRNSFRMNG"/>
</dbReference>
<dbReference type="FunFam" id="3.40.50.300:FF:001447">
    <property type="entry name" value="Ras-related protein Rab-1B"/>
    <property type="match status" value="1"/>
</dbReference>
<dbReference type="PROSITE" id="PS51419">
    <property type="entry name" value="RAB"/>
    <property type="match status" value="1"/>
</dbReference>
<dbReference type="InterPro" id="IPR050305">
    <property type="entry name" value="Small_GTPase_Rab"/>
</dbReference>
<comment type="caution">
    <text evidence="5">The sequence shown here is derived from an EMBL/GenBank/DDBJ whole genome shotgun (WGS) entry which is preliminary data.</text>
</comment>
<dbReference type="SMART" id="SM00174">
    <property type="entry name" value="RHO"/>
    <property type="match status" value="1"/>
</dbReference>
<evidence type="ECO:0000256" key="2">
    <source>
        <dbReference type="ARBA" id="ARBA00022741"/>
    </source>
</evidence>
<dbReference type="Gene3D" id="3.40.50.300">
    <property type="entry name" value="P-loop containing nucleotide triphosphate hydrolases"/>
    <property type="match status" value="1"/>
</dbReference>
<evidence type="ECO:0000256" key="4">
    <source>
        <dbReference type="ARBA" id="ARBA00023289"/>
    </source>
</evidence>
<evidence type="ECO:0000313" key="6">
    <source>
        <dbReference type="Proteomes" id="UP001283361"/>
    </source>
</evidence>
<keyword evidence="4" id="KW-0449">Lipoprotein</keyword>
<keyword evidence="2" id="KW-0547">Nucleotide-binding</keyword>
<evidence type="ECO:0000256" key="3">
    <source>
        <dbReference type="ARBA" id="ARBA00023134"/>
    </source>
</evidence>
<accession>A0AAE1D1R8</accession>
<keyword evidence="3" id="KW-0342">GTP-binding</keyword>
<dbReference type="GO" id="GO:0003924">
    <property type="term" value="F:GTPase activity"/>
    <property type="evidence" value="ECO:0007669"/>
    <property type="project" value="InterPro"/>
</dbReference>
<dbReference type="GO" id="GO:0005525">
    <property type="term" value="F:GTP binding"/>
    <property type="evidence" value="ECO:0007669"/>
    <property type="project" value="UniProtKB-KW"/>
</dbReference>
<evidence type="ECO:0000256" key="1">
    <source>
        <dbReference type="ARBA" id="ARBA00006270"/>
    </source>
</evidence>
<protein>
    <submittedName>
        <fullName evidence="5">Uncharacterized protein</fullName>
    </submittedName>
</protein>
<proteinExistence type="inferred from homology"/>
<dbReference type="EMBL" id="JAWDGP010005839">
    <property type="protein sequence ID" value="KAK3751105.1"/>
    <property type="molecule type" value="Genomic_DNA"/>
</dbReference>
<name>A0AAE1D1R8_9GAST</name>
<dbReference type="SMART" id="SM00173">
    <property type="entry name" value="RAS"/>
    <property type="match status" value="1"/>
</dbReference>
<evidence type="ECO:0000313" key="5">
    <source>
        <dbReference type="EMBL" id="KAK3751105.1"/>
    </source>
</evidence>
<dbReference type="InterPro" id="IPR027417">
    <property type="entry name" value="P-loop_NTPase"/>
</dbReference>
<dbReference type="SUPFAM" id="SSF52540">
    <property type="entry name" value="P-loop containing nucleoside triphosphate hydrolases"/>
    <property type="match status" value="1"/>
</dbReference>
<dbReference type="PROSITE" id="PS51421">
    <property type="entry name" value="RAS"/>
    <property type="match status" value="1"/>
</dbReference>
<dbReference type="PANTHER" id="PTHR47980">
    <property type="entry name" value="LD44762P"/>
    <property type="match status" value="1"/>
</dbReference>
<keyword evidence="4" id="KW-0636">Prenylation</keyword>
<dbReference type="InterPro" id="IPR001806">
    <property type="entry name" value="Small_GTPase"/>
</dbReference>
<gene>
    <name evidence="5" type="ORF">RRG08_019312</name>
</gene>
<organism evidence="5 6">
    <name type="scientific">Elysia crispata</name>
    <name type="common">lettuce slug</name>
    <dbReference type="NCBI Taxonomy" id="231223"/>
    <lineage>
        <taxon>Eukaryota</taxon>
        <taxon>Metazoa</taxon>
        <taxon>Spiralia</taxon>
        <taxon>Lophotrochozoa</taxon>
        <taxon>Mollusca</taxon>
        <taxon>Gastropoda</taxon>
        <taxon>Heterobranchia</taxon>
        <taxon>Euthyneura</taxon>
        <taxon>Panpulmonata</taxon>
        <taxon>Sacoglossa</taxon>
        <taxon>Placobranchoidea</taxon>
        <taxon>Plakobranchidae</taxon>
        <taxon>Elysia</taxon>
    </lineage>
</organism>
<dbReference type="Proteomes" id="UP001283361">
    <property type="component" value="Unassembled WGS sequence"/>
</dbReference>
<comment type="similarity">
    <text evidence="1">Belongs to the small GTPase superfamily. Rab family.</text>
</comment>
<dbReference type="SMART" id="SM00175">
    <property type="entry name" value="RAB"/>
    <property type="match status" value="1"/>
</dbReference>